<dbReference type="Proteomes" id="UP001434883">
    <property type="component" value="Unassembled WGS sequence"/>
</dbReference>
<protein>
    <submittedName>
        <fullName evidence="1">Uncharacterized protein</fullName>
    </submittedName>
</protein>
<gene>
    <name evidence="1" type="ORF">XENOCAPTIV_000204</name>
</gene>
<dbReference type="EMBL" id="JAHRIN010009419">
    <property type="protein sequence ID" value="MEQ2194582.1"/>
    <property type="molecule type" value="Genomic_DNA"/>
</dbReference>
<sequence length="63" mass="7054">PRWTCTKKSWVRVEVATTGHAGVGPRRVQTTPSAALLSAYPSHQDHVAPMVWTLLQPAHPRWK</sequence>
<reference evidence="1 2" key="1">
    <citation type="submission" date="2021-06" db="EMBL/GenBank/DDBJ databases">
        <authorList>
            <person name="Palmer J.M."/>
        </authorList>
    </citation>
    <scope>NUCLEOTIDE SEQUENCE [LARGE SCALE GENOMIC DNA]</scope>
    <source>
        <strain evidence="1 2">XC_2019</strain>
        <tissue evidence="1">Muscle</tissue>
    </source>
</reference>
<evidence type="ECO:0000313" key="1">
    <source>
        <dbReference type="EMBL" id="MEQ2194582.1"/>
    </source>
</evidence>
<comment type="caution">
    <text evidence="1">The sequence shown here is derived from an EMBL/GenBank/DDBJ whole genome shotgun (WGS) entry which is preliminary data.</text>
</comment>
<accession>A0ABV0QFI2</accession>
<name>A0ABV0QFI2_9TELE</name>
<keyword evidence="2" id="KW-1185">Reference proteome</keyword>
<feature type="non-terminal residue" evidence="1">
    <location>
        <position position="1"/>
    </location>
</feature>
<organism evidence="1 2">
    <name type="scientific">Xenoophorus captivus</name>
    <dbReference type="NCBI Taxonomy" id="1517983"/>
    <lineage>
        <taxon>Eukaryota</taxon>
        <taxon>Metazoa</taxon>
        <taxon>Chordata</taxon>
        <taxon>Craniata</taxon>
        <taxon>Vertebrata</taxon>
        <taxon>Euteleostomi</taxon>
        <taxon>Actinopterygii</taxon>
        <taxon>Neopterygii</taxon>
        <taxon>Teleostei</taxon>
        <taxon>Neoteleostei</taxon>
        <taxon>Acanthomorphata</taxon>
        <taxon>Ovalentaria</taxon>
        <taxon>Atherinomorphae</taxon>
        <taxon>Cyprinodontiformes</taxon>
        <taxon>Goodeidae</taxon>
        <taxon>Xenoophorus</taxon>
    </lineage>
</organism>
<proteinExistence type="predicted"/>
<evidence type="ECO:0000313" key="2">
    <source>
        <dbReference type="Proteomes" id="UP001434883"/>
    </source>
</evidence>